<dbReference type="SUPFAM" id="SSF57863">
    <property type="entry name" value="ArfGap/RecO-like zinc finger"/>
    <property type="match status" value="1"/>
</dbReference>
<sequence>MLYNVEGIVIRTVAYGETHAVVTLLTPAGTLGAMARGAKKPQSRLAAGIQFCVQGIYTVYQGRGMGNLQQVEITRSRRGLREHLDKAAYAAYFCELAASASETYPHGSASLFNQFTALLDRLEEGRDDPEVLARMWETKILYLLGAAPDWLRCAACGSPLGAGTHGSGATNAATSGTGTDGGRDGSGAAPSPAAPGYSPVHGGLICPRCREMPAAPGPDGKPLVSPGPGILPVPAALPRILHLFTHVPWNRLGSVQLNRSTLRALDQVLRLQLREFAGVSPRSREFLDGLSSLEEEGERLARRERDENSP</sequence>
<dbReference type="EMBL" id="FPBV01000014">
    <property type="protein sequence ID" value="SFU93500.1"/>
    <property type="molecule type" value="Genomic_DNA"/>
</dbReference>
<evidence type="ECO:0000259" key="9">
    <source>
        <dbReference type="Pfam" id="PF11967"/>
    </source>
</evidence>
<dbReference type="GO" id="GO:0006302">
    <property type="term" value="P:double-strand break repair"/>
    <property type="evidence" value="ECO:0007669"/>
    <property type="project" value="TreeGrafter"/>
</dbReference>
<dbReference type="NCBIfam" id="TIGR00613">
    <property type="entry name" value="reco"/>
    <property type="match status" value="1"/>
</dbReference>
<dbReference type="GO" id="GO:0006310">
    <property type="term" value="P:DNA recombination"/>
    <property type="evidence" value="ECO:0007669"/>
    <property type="project" value="UniProtKB-UniRule"/>
</dbReference>
<organism evidence="10 11">
    <name type="scientific">Alicyclobacillus macrosporangiidus</name>
    <dbReference type="NCBI Taxonomy" id="392015"/>
    <lineage>
        <taxon>Bacteria</taxon>
        <taxon>Bacillati</taxon>
        <taxon>Bacillota</taxon>
        <taxon>Bacilli</taxon>
        <taxon>Bacillales</taxon>
        <taxon>Alicyclobacillaceae</taxon>
        <taxon>Alicyclobacillus</taxon>
    </lineage>
</organism>
<keyword evidence="5 7" id="KW-0234">DNA repair</keyword>
<feature type="compositionally biased region" description="Low complexity" evidence="8">
    <location>
        <begin position="186"/>
        <end position="196"/>
    </location>
</feature>
<dbReference type="InterPro" id="IPR003717">
    <property type="entry name" value="RecO"/>
</dbReference>
<reference evidence="11" key="1">
    <citation type="submission" date="2016-10" db="EMBL/GenBank/DDBJ databases">
        <authorList>
            <person name="Varghese N."/>
        </authorList>
    </citation>
    <scope>NUCLEOTIDE SEQUENCE [LARGE SCALE GENOMIC DNA]</scope>
    <source>
        <strain evidence="11">DSM 17980</strain>
    </source>
</reference>
<dbReference type="InterPro" id="IPR022572">
    <property type="entry name" value="DNA_rep/recomb_RecO_N"/>
</dbReference>
<dbReference type="Gene3D" id="2.40.50.140">
    <property type="entry name" value="Nucleic acid-binding proteins"/>
    <property type="match status" value="1"/>
</dbReference>
<proteinExistence type="inferred from homology"/>
<dbReference type="Pfam" id="PF11967">
    <property type="entry name" value="RecO_N"/>
    <property type="match status" value="1"/>
</dbReference>
<comment type="function">
    <text evidence="7">Involved in DNA repair and RecF pathway recombination.</text>
</comment>
<feature type="compositionally biased region" description="Basic and acidic residues" evidence="8">
    <location>
        <begin position="298"/>
        <end position="310"/>
    </location>
</feature>
<dbReference type="PANTHER" id="PTHR33991:SF1">
    <property type="entry name" value="DNA REPAIR PROTEIN RECO"/>
    <property type="match status" value="1"/>
</dbReference>
<dbReference type="GO" id="GO:0043590">
    <property type="term" value="C:bacterial nucleoid"/>
    <property type="evidence" value="ECO:0007669"/>
    <property type="project" value="TreeGrafter"/>
</dbReference>
<evidence type="ECO:0000313" key="10">
    <source>
        <dbReference type="EMBL" id="SFU93500.1"/>
    </source>
</evidence>
<feature type="domain" description="DNA replication/recombination mediator RecO N-terminal" evidence="9">
    <location>
        <begin position="1"/>
        <end position="76"/>
    </location>
</feature>
<dbReference type="InterPro" id="IPR012340">
    <property type="entry name" value="NA-bd_OB-fold"/>
</dbReference>
<gene>
    <name evidence="7" type="primary">recO</name>
    <name evidence="10" type="ORF">SAMN05421543_11434</name>
</gene>
<comment type="similarity">
    <text evidence="1 7">Belongs to the RecO family.</text>
</comment>
<evidence type="ECO:0000256" key="8">
    <source>
        <dbReference type="SAM" id="MobiDB-lite"/>
    </source>
</evidence>
<evidence type="ECO:0000256" key="1">
    <source>
        <dbReference type="ARBA" id="ARBA00007452"/>
    </source>
</evidence>
<accession>A0A1I7K7W5</accession>
<dbReference type="AlphaFoldDB" id="A0A1I7K7W5"/>
<dbReference type="Proteomes" id="UP000183508">
    <property type="component" value="Unassembled WGS sequence"/>
</dbReference>
<dbReference type="Gene3D" id="1.20.1440.120">
    <property type="entry name" value="Recombination protein O, C-terminal domain"/>
    <property type="match status" value="1"/>
</dbReference>
<dbReference type="InterPro" id="IPR037278">
    <property type="entry name" value="ARFGAP/RecO"/>
</dbReference>
<dbReference type="PANTHER" id="PTHR33991">
    <property type="entry name" value="DNA REPAIR PROTEIN RECO"/>
    <property type="match status" value="1"/>
</dbReference>
<evidence type="ECO:0000256" key="3">
    <source>
        <dbReference type="ARBA" id="ARBA00022763"/>
    </source>
</evidence>
<dbReference type="Pfam" id="PF02565">
    <property type="entry name" value="RecO_C"/>
    <property type="match status" value="1"/>
</dbReference>
<dbReference type="HAMAP" id="MF_00201">
    <property type="entry name" value="RecO"/>
    <property type="match status" value="1"/>
</dbReference>
<dbReference type="STRING" id="392015.SAMN05421543_11434"/>
<evidence type="ECO:0000256" key="2">
    <source>
        <dbReference type="ARBA" id="ARBA00021310"/>
    </source>
</evidence>
<evidence type="ECO:0000256" key="5">
    <source>
        <dbReference type="ARBA" id="ARBA00023204"/>
    </source>
</evidence>
<protein>
    <recommendedName>
        <fullName evidence="2 7">DNA repair protein RecO</fullName>
    </recommendedName>
    <alternativeName>
        <fullName evidence="6 7">Recombination protein O</fullName>
    </alternativeName>
</protein>
<keyword evidence="3 7" id="KW-0227">DNA damage</keyword>
<dbReference type="InterPro" id="IPR042242">
    <property type="entry name" value="RecO_C"/>
</dbReference>
<evidence type="ECO:0000256" key="4">
    <source>
        <dbReference type="ARBA" id="ARBA00023172"/>
    </source>
</evidence>
<name>A0A1I7K7W5_9BACL</name>
<evidence type="ECO:0000256" key="6">
    <source>
        <dbReference type="ARBA" id="ARBA00033409"/>
    </source>
</evidence>
<keyword evidence="11" id="KW-1185">Reference proteome</keyword>
<dbReference type="RefSeq" id="WP_074953636.1">
    <property type="nucleotide sequence ID" value="NZ_FPBV01000014.1"/>
</dbReference>
<dbReference type="SUPFAM" id="SSF50249">
    <property type="entry name" value="Nucleic acid-binding proteins"/>
    <property type="match status" value="1"/>
</dbReference>
<evidence type="ECO:0000256" key="7">
    <source>
        <dbReference type="HAMAP-Rule" id="MF_00201"/>
    </source>
</evidence>
<feature type="region of interest" description="Disordered" evidence="8">
    <location>
        <begin position="288"/>
        <end position="310"/>
    </location>
</feature>
<keyword evidence="4 7" id="KW-0233">DNA recombination</keyword>
<feature type="region of interest" description="Disordered" evidence="8">
    <location>
        <begin position="162"/>
        <end position="196"/>
    </location>
</feature>
<evidence type="ECO:0000313" key="11">
    <source>
        <dbReference type="Proteomes" id="UP000183508"/>
    </source>
</evidence>
<dbReference type="OrthoDB" id="9797083at2"/>
<feature type="compositionally biased region" description="Low complexity" evidence="8">
    <location>
        <begin position="167"/>
        <end position="177"/>
    </location>
</feature>